<evidence type="ECO:0000313" key="1">
    <source>
        <dbReference type="EMBL" id="EMF11854.1"/>
    </source>
</evidence>
<dbReference type="OMA" id="VESWVDV"/>
<accession>N1QHE1</accession>
<dbReference type="RefSeq" id="XP_016759975.1">
    <property type="nucleotide sequence ID" value="XM_016905725.1"/>
</dbReference>
<dbReference type="OrthoDB" id="432412at2759"/>
<gene>
    <name evidence="1" type="ORF">SEPMUDRAFT_149712</name>
</gene>
<dbReference type="HOGENOM" id="CLU_115008_0_0_1"/>
<name>N1QHE1_SPHMS</name>
<dbReference type="AlphaFoldDB" id="N1QHE1"/>
<organism evidence="1 2">
    <name type="scientific">Sphaerulina musiva (strain SO2202)</name>
    <name type="common">Poplar stem canker fungus</name>
    <name type="synonym">Septoria musiva</name>
    <dbReference type="NCBI Taxonomy" id="692275"/>
    <lineage>
        <taxon>Eukaryota</taxon>
        <taxon>Fungi</taxon>
        <taxon>Dikarya</taxon>
        <taxon>Ascomycota</taxon>
        <taxon>Pezizomycotina</taxon>
        <taxon>Dothideomycetes</taxon>
        <taxon>Dothideomycetidae</taxon>
        <taxon>Mycosphaerellales</taxon>
        <taxon>Mycosphaerellaceae</taxon>
        <taxon>Sphaerulina</taxon>
    </lineage>
</organism>
<evidence type="ECO:0000313" key="2">
    <source>
        <dbReference type="Proteomes" id="UP000016931"/>
    </source>
</evidence>
<protein>
    <submittedName>
        <fullName evidence="1">Uncharacterized protein</fullName>
    </submittedName>
</protein>
<dbReference type="InterPro" id="IPR059181">
    <property type="entry name" value="RWDD2A-B_C"/>
</dbReference>
<dbReference type="EMBL" id="KB456265">
    <property type="protein sequence ID" value="EMF11854.1"/>
    <property type="molecule type" value="Genomic_DNA"/>
</dbReference>
<proteinExistence type="predicted"/>
<dbReference type="STRING" id="692275.N1QHE1"/>
<dbReference type="Proteomes" id="UP000016931">
    <property type="component" value="Unassembled WGS sequence"/>
</dbReference>
<keyword evidence="2" id="KW-1185">Reference proteome</keyword>
<reference evidence="1 2" key="1">
    <citation type="journal article" date="2012" name="PLoS Pathog.">
        <title>Diverse lifestyles and strategies of plant pathogenesis encoded in the genomes of eighteen Dothideomycetes fungi.</title>
        <authorList>
            <person name="Ohm R.A."/>
            <person name="Feau N."/>
            <person name="Henrissat B."/>
            <person name="Schoch C.L."/>
            <person name="Horwitz B.A."/>
            <person name="Barry K.W."/>
            <person name="Condon B.J."/>
            <person name="Copeland A.C."/>
            <person name="Dhillon B."/>
            <person name="Glaser F."/>
            <person name="Hesse C.N."/>
            <person name="Kosti I."/>
            <person name="LaButti K."/>
            <person name="Lindquist E.A."/>
            <person name="Lucas S."/>
            <person name="Salamov A.A."/>
            <person name="Bradshaw R.E."/>
            <person name="Ciuffetti L."/>
            <person name="Hamelin R.C."/>
            <person name="Kema G.H.J."/>
            <person name="Lawrence C."/>
            <person name="Scott J.A."/>
            <person name="Spatafora J.W."/>
            <person name="Turgeon B.G."/>
            <person name="de Wit P.J.G.M."/>
            <person name="Zhong S."/>
            <person name="Goodwin S.B."/>
            <person name="Grigoriev I.V."/>
        </authorList>
    </citation>
    <scope>NUCLEOTIDE SEQUENCE [LARGE SCALE GENOMIC DNA]</scope>
    <source>
        <strain evidence="1 2">SO2202</strain>
    </source>
</reference>
<dbReference type="GeneID" id="27902862"/>
<dbReference type="CDD" id="cd24163">
    <property type="entry name" value="RWDD2_C"/>
    <property type="match status" value="1"/>
</dbReference>
<dbReference type="eggNOG" id="ENOG502S3UC">
    <property type="taxonomic scope" value="Eukaryota"/>
</dbReference>
<sequence length="136" mass="15272">MPGASSRAWHALIRTHHITSRKKVAKLRQAASAEDVYALIRYGGAPGIMYVQGRKSNVDSWVAAVQRLRYKDFQLAIRPVEVQTESDQSHVPAPPERLTGLHEVESVKEFATQMHAYGVLDWWRTGMGYAGDQGRL</sequence>